<evidence type="ECO:0000256" key="1">
    <source>
        <dbReference type="SAM" id="MobiDB-lite"/>
    </source>
</evidence>
<evidence type="ECO:0000313" key="2">
    <source>
        <dbReference type="EMBL" id="XCM80841.1"/>
    </source>
</evidence>
<gene>
    <name evidence="2" type="ORF">ABWK59_18930</name>
</gene>
<protein>
    <submittedName>
        <fullName evidence="2">Uncharacterized protein</fullName>
    </submittedName>
</protein>
<sequence>MTQAAQRGGSTTAFLPTRHHLAEPRVPAARRRPDRSAARIARRALAVFTGMRLLRPVPSPSETPQDWYEGH</sequence>
<dbReference type="KEGG" id="kcm:ABWK59_18930"/>
<feature type="region of interest" description="Disordered" evidence="1">
    <location>
        <begin position="1"/>
        <end position="37"/>
    </location>
</feature>
<name>A0AAU8K028_9ACTN</name>
<dbReference type="RefSeq" id="WP_354641775.1">
    <property type="nucleotide sequence ID" value="NZ_CP159872.1"/>
</dbReference>
<dbReference type="AlphaFoldDB" id="A0AAU8K028"/>
<feature type="compositionally biased region" description="Polar residues" evidence="1">
    <location>
        <begin position="1"/>
        <end position="14"/>
    </location>
</feature>
<accession>A0AAU8K028</accession>
<reference evidence="2" key="1">
    <citation type="submission" date="2024-06" db="EMBL/GenBank/DDBJ databases">
        <title>The genome sequences of Kitasatospora sp. strain HUAS MG31.</title>
        <authorList>
            <person name="Mo P."/>
        </authorList>
    </citation>
    <scope>NUCLEOTIDE SEQUENCE</scope>
    <source>
        <strain evidence="2">HUAS MG31</strain>
    </source>
</reference>
<organism evidence="2">
    <name type="scientific">Kitasatospora camelliae</name>
    <dbReference type="NCBI Taxonomy" id="3156397"/>
    <lineage>
        <taxon>Bacteria</taxon>
        <taxon>Bacillati</taxon>
        <taxon>Actinomycetota</taxon>
        <taxon>Actinomycetes</taxon>
        <taxon>Kitasatosporales</taxon>
        <taxon>Streptomycetaceae</taxon>
        <taxon>Kitasatospora</taxon>
    </lineage>
</organism>
<dbReference type="EMBL" id="CP159872">
    <property type="protein sequence ID" value="XCM80841.1"/>
    <property type="molecule type" value="Genomic_DNA"/>
</dbReference>
<proteinExistence type="predicted"/>